<dbReference type="Gene3D" id="3.30.750.24">
    <property type="entry name" value="STAS domain"/>
    <property type="match status" value="1"/>
</dbReference>
<dbReference type="Pfam" id="PF01740">
    <property type="entry name" value="STAS"/>
    <property type="match status" value="1"/>
</dbReference>
<dbReference type="RefSeq" id="WP_072324757.1">
    <property type="nucleotide sequence ID" value="NZ_FPJW01000001.1"/>
</dbReference>
<reference evidence="2 3" key="1">
    <citation type="submission" date="2016-11" db="EMBL/GenBank/DDBJ databases">
        <authorList>
            <person name="Jaros S."/>
            <person name="Januszkiewicz K."/>
            <person name="Wedrychowicz H."/>
        </authorList>
    </citation>
    <scope>NUCLEOTIDE SEQUENCE [LARGE SCALE GENOMIC DNA]</scope>
    <source>
        <strain evidence="2 3">DSM 21637</strain>
    </source>
</reference>
<name>A0A1K1UDN5_9GAMM</name>
<dbReference type="InterPro" id="IPR002645">
    <property type="entry name" value="STAS_dom"/>
</dbReference>
<dbReference type="AlphaFoldDB" id="A0A1K1UDN5"/>
<dbReference type="EMBL" id="FPJW01000001">
    <property type="protein sequence ID" value="SFX10515.1"/>
    <property type="molecule type" value="Genomic_DNA"/>
</dbReference>
<organism evidence="2 3">
    <name type="scientific">Marinospirillum alkaliphilum DSM 21637</name>
    <dbReference type="NCBI Taxonomy" id="1122209"/>
    <lineage>
        <taxon>Bacteria</taxon>
        <taxon>Pseudomonadati</taxon>
        <taxon>Pseudomonadota</taxon>
        <taxon>Gammaproteobacteria</taxon>
        <taxon>Oceanospirillales</taxon>
        <taxon>Oceanospirillaceae</taxon>
        <taxon>Marinospirillum</taxon>
    </lineage>
</organism>
<dbReference type="SUPFAM" id="SSF52091">
    <property type="entry name" value="SpoIIaa-like"/>
    <property type="match status" value="1"/>
</dbReference>
<dbReference type="CDD" id="cd07043">
    <property type="entry name" value="STAS_anti-anti-sigma_factors"/>
    <property type="match status" value="1"/>
</dbReference>
<dbReference type="OrthoDB" id="278639at2"/>
<evidence type="ECO:0000313" key="3">
    <source>
        <dbReference type="Proteomes" id="UP000182350"/>
    </source>
</evidence>
<keyword evidence="3" id="KW-1185">Reference proteome</keyword>
<sequence>MSDVTLIRIPERFDFACHKKFNEDTDQALKASGASLINLDFSQVNYLDSAALGMVVYLHKKASAVNKKVQISNAHGIALEILEVANISKIIPVK</sequence>
<dbReference type="STRING" id="1122209.SAMN02745752_00555"/>
<dbReference type="PROSITE" id="PS50801">
    <property type="entry name" value="STAS"/>
    <property type="match status" value="1"/>
</dbReference>
<proteinExistence type="predicted"/>
<evidence type="ECO:0000313" key="2">
    <source>
        <dbReference type="EMBL" id="SFX10515.1"/>
    </source>
</evidence>
<dbReference type="Proteomes" id="UP000182350">
    <property type="component" value="Unassembled WGS sequence"/>
</dbReference>
<dbReference type="InterPro" id="IPR036513">
    <property type="entry name" value="STAS_dom_sf"/>
</dbReference>
<accession>A0A1K1UDN5</accession>
<gene>
    <name evidence="2" type="ORF">SAMN02745752_00555</name>
</gene>
<feature type="domain" description="STAS" evidence="1">
    <location>
        <begin position="1"/>
        <end position="94"/>
    </location>
</feature>
<evidence type="ECO:0000259" key="1">
    <source>
        <dbReference type="PROSITE" id="PS50801"/>
    </source>
</evidence>
<protein>
    <submittedName>
        <fullName evidence="2">Anti-anti-sigma factor</fullName>
    </submittedName>
</protein>